<comment type="caution">
    <text evidence="3">The sequence shown here is derived from an EMBL/GenBank/DDBJ whole genome shotgun (WGS) entry which is preliminary data.</text>
</comment>
<dbReference type="RefSeq" id="WP_101467507.1">
    <property type="nucleotide sequence ID" value="NZ_PJMW01000002.1"/>
</dbReference>
<proteinExistence type="inferred from homology"/>
<dbReference type="FunFam" id="3.40.50.720:FF:000084">
    <property type="entry name" value="Short-chain dehydrogenase reductase"/>
    <property type="match status" value="1"/>
</dbReference>
<dbReference type="Pfam" id="PF13561">
    <property type="entry name" value="adh_short_C2"/>
    <property type="match status" value="1"/>
</dbReference>
<organism evidence="3 4">
    <name type="scientific">Nocardia fluminea</name>
    <dbReference type="NCBI Taxonomy" id="134984"/>
    <lineage>
        <taxon>Bacteria</taxon>
        <taxon>Bacillati</taxon>
        <taxon>Actinomycetota</taxon>
        <taxon>Actinomycetes</taxon>
        <taxon>Mycobacteriales</taxon>
        <taxon>Nocardiaceae</taxon>
        <taxon>Nocardia</taxon>
    </lineage>
</organism>
<evidence type="ECO:0000313" key="4">
    <source>
        <dbReference type="Proteomes" id="UP000233766"/>
    </source>
</evidence>
<dbReference type="GO" id="GO:0016491">
    <property type="term" value="F:oxidoreductase activity"/>
    <property type="evidence" value="ECO:0007669"/>
    <property type="project" value="UniProtKB-KW"/>
</dbReference>
<dbReference type="Gene3D" id="3.40.50.720">
    <property type="entry name" value="NAD(P)-binding Rossmann-like Domain"/>
    <property type="match status" value="1"/>
</dbReference>
<reference evidence="3 4" key="1">
    <citation type="submission" date="2017-12" db="EMBL/GenBank/DDBJ databases">
        <title>Sequencing the genomes of 1000 Actinobacteria strains.</title>
        <authorList>
            <person name="Klenk H.-P."/>
        </authorList>
    </citation>
    <scope>NUCLEOTIDE SEQUENCE [LARGE SCALE GENOMIC DNA]</scope>
    <source>
        <strain evidence="3 4">DSM 44489</strain>
    </source>
</reference>
<evidence type="ECO:0000256" key="2">
    <source>
        <dbReference type="ARBA" id="ARBA00023002"/>
    </source>
</evidence>
<dbReference type="PANTHER" id="PTHR43639:SF1">
    <property type="entry name" value="SHORT-CHAIN DEHYDROGENASE_REDUCTASE FAMILY PROTEIN"/>
    <property type="match status" value="1"/>
</dbReference>
<comment type="similarity">
    <text evidence="1">Belongs to the short-chain dehydrogenases/reductases (SDR) family.</text>
</comment>
<dbReference type="InterPro" id="IPR002347">
    <property type="entry name" value="SDR_fam"/>
</dbReference>
<dbReference type="EMBL" id="PJMW01000002">
    <property type="protein sequence ID" value="PKV81863.1"/>
    <property type="molecule type" value="Genomic_DNA"/>
</dbReference>
<evidence type="ECO:0000256" key="1">
    <source>
        <dbReference type="ARBA" id="ARBA00006484"/>
    </source>
</evidence>
<dbReference type="Proteomes" id="UP000233766">
    <property type="component" value="Unassembled WGS sequence"/>
</dbReference>
<dbReference type="PANTHER" id="PTHR43639">
    <property type="entry name" value="OXIDOREDUCTASE, SHORT-CHAIN DEHYDROGENASE/REDUCTASE FAMILY (AFU_ORTHOLOGUE AFUA_5G02870)"/>
    <property type="match status" value="1"/>
</dbReference>
<dbReference type="InterPro" id="IPR020904">
    <property type="entry name" value="Sc_DH/Rdtase_CS"/>
</dbReference>
<dbReference type="PRINTS" id="PR00080">
    <property type="entry name" value="SDRFAMILY"/>
</dbReference>
<dbReference type="InterPro" id="IPR036291">
    <property type="entry name" value="NAD(P)-bd_dom_sf"/>
</dbReference>
<dbReference type="AlphaFoldDB" id="A0A2N3VJS2"/>
<gene>
    <name evidence="3" type="ORF">ATK86_6335</name>
</gene>
<sequence>MSETTTPATTTALVTGASRGIGRAIAERLARDGALVAVHFGHNDAAAKEVVAGIESGGGRAFAVRGDLGSTDFATLLDDVDAGFADLGASAGLDILVNNAGMTVMKGVGTMTPAEFDTLFATNVRAPFFLVQGILDRLRDGGRVVNLSSAVTRMAIPDILAYTMTKGAIDSFTRVLAQALGPRGITVNAVAPGYVLTDMNAWLIDNPDGQREASSNVALGRVGRPADIADIVAYLVSDDARWITGQTLDASGGTAL</sequence>
<evidence type="ECO:0000313" key="3">
    <source>
        <dbReference type="EMBL" id="PKV81863.1"/>
    </source>
</evidence>
<dbReference type="SUPFAM" id="SSF51735">
    <property type="entry name" value="NAD(P)-binding Rossmann-fold domains"/>
    <property type="match status" value="1"/>
</dbReference>
<keyword evidence="4" id="KW-1185">Reference proteome</keyword>
<accession>A0A2N3VJS2</accession>
<dbReference type="PROSITE" id="PS00061">
    <property type="entry name" value="ADH_SHORT"/>
    <property type="match status" value="1"/>
</dbReference>
<dbReference type="OrthoDB" id="9803333at2"/>
<name>A0A2N3VJS2_9NOCA</name>
<dbReference type="PRINTS" id="PR00081">
    <property type="entry name" value="GDHRDH"/>
</dbReference>
<keyword evidence="2" id="KW-0560">Oxidoreductase</keyword>
<protein>
    <submittedName>
        <fullName evidence="3">NAD(P)-dependent dehydrogenase (Short-subunit alcohol dehydrogenase family)</fullName>
    </submittedName>
</protein>